<dbReference type="PANTHER" id="PTHR34847:SF1">
    <property type="entry name" value="NODULATION PROTEIN U"/>
    <property type="match status" value="1"/>
</dbReference>
<dbReference type="InterPro" id="IPR043129">
    <property type="entry name" value="ATPase_NBD"/>
</dbReference>
<dbReference type="Gene3D" id="3.90.870.20">
    <property type="entry name" value="Carbamoyltransferase, C-terminal domain"/>
    <property type="match status" value="1"/>
</dbReference>
<evidence type="ECO:0000259" key="3">
    <source>
        <dbReference type="Pfam" id="PF16861"/>
    </source>
</evidence>
<evidence type="ECO:0000313" key="4">
    <source>
        <dbReference type="EMBL" id="PLX17547.1"/>
    </source>
</evidence>
<dbReference type="SUPFAM" id="SSF53067">
    <property type="entry name" value="Actin-like ATPase domain"/>
    <property type="match status" value="1"/>
</dbReference>
<comment type="similarity">
    <text evidence="1">Belongs to the NodU/CmcH family.</text>
</comment>
<dbReference type="GO" id="GO:0003824">
    <property type="term" value="F:catalytic activity"/>
    <property type="evidence" value="ECO:0007669"/>
    <property type="project" value="InterPro"/>
</dbReference>
<sequence>MYIIGISCYYHDSSACIVSDDKIFAAQEERFDRRKKSDVFPENSIRFCLDSLNITIDEVDAVVFYEKPFLKFWRTLSSLISSWPFSYRRFHEIIPRYLGERLVFPSIMQEKTGYKGKVYFSIHHLSHAASAFLLSGFDQASIITCDGIGELDSLSIGIGKGKDIKIEKTIGHPDSLGLLYSAITTYCGFRANGGEGKVMALGDLGKPSYIDDMLEIISIQDDGSFRIDQRYFDFNSGNMMFTKRFEKRFGQMAKSKDTLESRHYDMAASLQLITEKIMINIVNKTYERHGNSNLCVAGGVFLNCVMNSRILKDTQIENMFVQPAAGDAGGALGAAVYLYNELNDRPFEYVMENAFLGPDYSDENIRGFLIKNNIKYVECTESEVIEKVSSLLQEGKIVGWFQGAMEFGPRALGHRSILADARVKDMKDILNSKVKHREWFRPYGVSIMEEKINDVFNSKNKNQFMLFTGNANEDFKNIAPSAVHIDGSSRYQGVNEKRDGKYYRLIKRFFEKTNVPFVINTSFNDNNEPIVCSPEDAYNCFKKTGLDVLVLGNNIIEEKY</sequence>
<dbReference type="InterPro" id="IPR003696">
    <property type="entry name" value="Carbtransf_dom"/>
</dbReference>
<feature type="domain" description="Carbamoyltransferase C-terminal" evidence="3">
    <location>
        <begin position="390"/>
        <end position="557"/>
    </location>
</feature>
<dbReference type="AlphaFoldDB" id="A0A2N5ZFR0"/>
<reference evidence="4 5" key="1">
    <citation type="submission" date="2017-11" db="EMBL/GenBank/DDBJ databases">
        <title>Genome-resolved metagenomics identifies genetic mobility, metabolic interactions, and unexpected diversity in perchlorate-reducing communities.</title>
        <authorList>
            <person name="Barnum T.P."/>
            <person name="Figueroa I.A."/>
            <person name="Carlstrom C.I."/>
            <person name="Lucas L.N."/>
            <person name="Engelbrektson A.L."/>
            <person name="Coates J.D."/>
        </authorList>
    </citation>
    <scope>NUCLEOTIDE SEQUENCE [LARGE SCALE GENOMIC DNA]</scope>
    <source>
        <strain evidence="4">BM706</strain>
    </source>
</reference>
<evidence type="ECO:0000256" key="1">
    <source>
        <dbReference type="ARBA" id="ARBA00006129"/>
    </source>
</evidence>
<dbReference type="EMBL" id="PKTG01000085">
    <property type="protein sequence ID" value="PLX17547.1"/>
    <property type="molecule type" value="Genomic_DNA"/>
</dbReference>
<gene>
    <name evidence="4" type="ORF">C0601_07250</name>
</gene>
<evidence type="ECO:0000259" key="2">
    <source>
        <dbReference type="Pfam" id="PF02543"/>
    </source>
</evidence>
<proteinExistence type="inferred from homology"/>
<dbReference type="Proteomes" id="UP000234857">
    <property type="component" value="Unassembled WGS sequence"/>
</dbReference>
<dbReference type="CDD" id="cd24098">
    <property type="entry name" value="ASKHA_NBD_TobZ_N"/>
    <property type="match status" value="1"/>
</dbReference>
<dbReference type="PANTHER" id="PTHR34847">
    <property type="entry name" value="NODULATION PROTEIN U"/>
    <property type="match status" value="1"/>
</dbReference>
<feature type="domain" description="Carbamoyltransferase" evidence="2">
    <location>
        <begin position="3"/>
        <end position="336"/>
    </location>
</feature>
<name>A0A2N5ZFR0_MUIH1</name>
<dbReference type="Pfam" id="PF02543">
    <property type="entry name" value="Carbam_trans_N"/>
    <property type="match status" value="1"/>
</dbReference>
<dbReference type="InterPro" id="IPR031730">
    <property type="entry name" value="Carbam_trans_C"/>
</dbReference>
<protein>
    <recommendedName>
        <fullName evidence="6">Carbamoyl transferase</fullName>
    </recommendedName>
</protein>
<accession>A0A2N5ZFR0</accession>
<dbReference type="Gene3D" id="3.30.420.40">
    <property type="match status" value="2"/>
</dbReference>
<organism evidence="4 5">
    <name type="scientific">Muiribacterium halophilum</name>
    <dbReference type="NCBI Taxonomy" id="2053465"/>
    <lineage>
        <taxon>Bacteria</taxon>
        <taxon>Candidatus Muiribacteriota</taxon>
        <taxon>Candidatus Muiribacteriia</taxon>
        <taxon>Candidatus Muiribacteriales</taxon>
        <taxon>Candidatus Muiribacteriaceae</taxon>
        <taxon>Candidatus Muiribacterium</taxon>
    </lineage>
</organism>
<dbReference type="InterPro" id="IPR038152">
    <property type="entry name" value="Carbam_trans_C_sf"/>
</dbReference>
<dbReference type="Pfam" id="PF16861">
    <property type="entry name" value="Carbam_trans_C"/>
    <property type="match status" value="1"/>
</dbReference>
<evidence type="ECO:0000313" key="5">
    <source>
        <dbReference type="Proteomes" id="UP000234857"/>
    </source>
</evidence>
<evidence type="ECO:0008006" key="6">
    <source>
        <dbReference type="Google" id="ProtNLM"/>
    </source>
</evidence>
<comment type="caution">
    <text evidence="4">The sequence shown here is derived from an EMBL/GenBank/DDBJ whole genome shotgun (WGS) entry which is preliminary data.</text>
</comment>
<dbReference type="InterPro" id="IPR051338">
    <property type="entry name" value="NodU/CmcH_Carbamoyltrnsfr"/>
</dbReference>